<proteinExistence type="predicted"/>
<dbReference type="PRINTS" id="PR00420">
    <property type="entry name" value="RNGMNOXGNASE"/>
</dbReference>
<evidence type="ECO:0000313" key="4">
    <source>
        <dbReference type="Proteomes" id="UP000386847"/>
    </source>
</evidence>
<dbReference type="Gene3D" id="3.30.9.10">
    <property type="entry name" value="D-Amino Acid Oxidase, subunit A, domain 2"/>
    <property type="match status" value="1"/>
</dbReference>
<dbReference type="GO" id="GO:0019622">
    <property type="term" value="P:3-(3-hydroxy)phenylpropionate catabolic process"/>
    <property type="evidence" value="ECO:0007669"/>
    <property type="project" value="TreeGrafter"/>
</dbReference>
<keyword evidence="4" id="KW-1185">Reference proteome</keyword>
<dbReference type="SUPFAM" id="SSF51905">
    <property type="entry name" value="FAD/NAD(P)-binding domain"/>
    <property type="match status" value="1"/>
</dbReference>
<dbReference type="GO" id="GO:0071949">
    <property type="term" value="F:FAD binding"/>
    <property type="evidence" value="ECO:0007669"/>
    <property type="project" value="InterPro"/>
</dbReference>
<dbReference type="Proteomes" id="UP000386847">
    <property type="component" value="Chromosome"/>
</dbReference>
<dbReference type="AlphaFoldDB" id="A0A5Q2FEJ0"/>
<dbReference type="InterPro" id="IPR036188">
    <property type="entry name" value="FAD/NAD-bd_sf"/>
</dbReference>
<dbReference type="GO" id="GO:0008688">
    <property type="term" value="F:3-(3-hydroxyphenyl)propionate hydroxylase activity"/>
    <property type="evidence" value="ECO:0007669"/>
    <property type="project" value="TreeGrafter"/>
</dbReference>
<keyword evidence="1" id="KW-0560">Oxidoreductase</keyword>
<dbReference type="Pfam" id="PF01494">
    <property type="entry name" value="FAD_binding_3"/>
    <property type="match status" value="1"/>
</dbReference>
<accession>A0A5Q2FEJ0</accession>
<organism evidence="3 4">
    <name type="scientific">Raineyella fluvialis</name>
    <dbReference type="NCBI Taxonomy" id="2662261"/>
    <lineage>
        <taxon>Bacteria</taxon>
        <taxon>Bacillati</taxon>
        <taxon>Actinomycetota</taxon>
        <taxon>Actinomycetes</taxon>
        <taxon>Propionibacteriales</taxon>
        <taxon>Propionibacteriaceae</taxon>
        <taxon>Raineyella</taxon>
    </lineage>
</organism>
<dbReference type="NCBIfam" id="NF004829">
    <property type="entry name" value="PRK06183.1-3"/>
    <property type="match status" value="1"/>
</dbReference>
<sequence length="581" mass="63770">MTVTTDVLIAGAGPVGLTLANFLGKYGVRAIVVEQLPSLIDYPRGVGLDDESFRTIQSLGLAEEVLPFTVPQHVMRLVNGHGDVILTNDPKGEPYGWTRKHGFLQPEVDNALYEGLARYQGVEVRFAHTLTDIAEDADSVTATVEHTLEDGSTETFEIVAKYLVGCEGGKSPTRKWMGVNFEGKSPSTRWVVVDVNNDPLGTPNVYLGADPARPYVSIGLPHAVRRWEFMLFDDEPSEKVEDDAFVAELLKDHVPDSTKLDVIRRRVFTHHGRIASSFRKGRVLIAGDAAHLMPVWMGQGWNSGVRDATNLGWKLASVLKGHSDDRLLDTYTTERTDHAKAMIDLSMTFGSIIKPTDRKIAFLRDTAASAMNVLPQVKEYFTDMKFKPIPRYSSGVVVDQKTLAPGRADAKVGGGRFIPFRNTVEKNSPVGLQIIQPRVNTATATNVRLDDVMGDWWTIAAWGNDPTRLLDPEDVKLFRRLGGTFVTFISETQRPWAEQEFGYSSTVVGDTTNALKTWFDVRSVGAVILRPDHFVAAACLAQDLPKAFHATLEAAHATLATVSSATPTAPVETTPSTTARA</sequence>
<dbReference type="InterPro" id="IPR002938">
    <property type="entry name" value="FAD-bd"/>
</dbReference>
<dbReference type="Gene3D" id="3.50.50.60">
    <property type="entry name" value="FAD/NAD(P)-binding domain"/>
    <property type="match status" value="1"/>
</dbReference>
<dbReference type="KEGG" id="rain:Rai3103_02130"/>
<gene>
    <name evidence="3" type="ORF">Rai3103_02130</name>
</gene>
<reference evidence="3 4" key="1">
    <citation type="submission" date="2019-10" db="EMBL/GenBank/DDBJ databases">
        <title>Genomic analysis of Raineyella sp. CBA3103.</title>
        <authorList>
            <person name="Roh S.W."/>
        </authorList>
    </citation>
    <scope>NUCLEOTIDE SEQUENCE [LARGE SCALE GENOMIC DNA]</scope>
    <source>
        <strain evidence="3 4">CBA3103</strain>
    </source>
</reference>
<evidence type="ECO:0000256" key="1">
    <source>
        <dbReference type="ARBA" id="ARBA00023002"/>
    </source>
</evidence>
<evidence type="ECO:0000259" key="2">
    <source>
        <dbReference type="Pfam" id="PF01494"/>
    </source>
</evidence>
<dbReference type="PANTHER" id="PTHR43476">
    <property type="entry name" value="3-(3-HYDROXY-PHENYL)PROPIONATE/3-HYDROXYCINNAMIC ACID HYDROXYLASE"/>
    <property type="match status" value="1"/>
</dbReference>
<evidence type="ECO:0000313" key="3">
    <source>
        <dbReference type="EMBL" id="QGF22676.1"/>
    </source>
</evidence>
<name>A0A5Q2FEJ0_9ACTN</name>
<dbReference type="EMBL" id="CP045725">
    <property type="protein sequence ID" value="QGF22676.1"/>
    <property type="molecule type" value="Genomic_DNA"/>
</dbReference>
<protein>
    <submittedName>
        <fullName evidence="3">Bifunctional 3-(3-hydroxy-phenyl)propionate/3-hydroxycinnamic acid hydroxylase</fullName>
    </submittedName>
</protein>
<feature type="domain" description="FAD-binding" evidence="2">
    <location>
        <begin position="5"/>
        <end position="345"/>
    </location>
</feature>
<dbReference type="RefSeq" id="WP_153571205.1">
    <property type="nucleotide sequence ID" value="NZ_CP045725.1"/>
</dbReference>
<dbReference type="InterPro" id="IPR050631">
    <property type="entry name" value="PheA/TfdB_FAD_monoxygenase"/>
</dbReference>
<dbReference type="PANTHER" id="PTHR43476:SF3">
    <property type="entry name" value="FAD-BINDING MONOOXYGENASE"/>
    <property type="match status" value="1"/>
</dbReference>